<evidence type="ECO:0000313" key="1">
    <source>
        <dbReference type="EMBL" id="CAG8662546.1"/>
    </source>
</evidence>
<proteinExistence type="predicted"/>
<keyword evidence="2" id="KW-1185">Reference proteome</keyword>
<name>A0A9N9E8N4_9GLOM</name>
<dbReference type="EMBL" id="CAJVPK010008683">
    <property type="protein sequence ID" value="CAG8662546.1"/>
    <property type="molecule type" value="Genomic_DNA"/>
</dbReference>
<feature type="non-terminal residue" evidence="1">
    <location>
        <position position="214"/>
    </location>
</feature>
<dbReference type="Proteomes" id="UP000789706">
    <property type="component" value="Unassembled WGS sequence"/>
</dbReference>
<comment type="caution">
    <text evidence="1">The sequence shown here is derived from an EMBL/GenBank/DDBJ whole genome shotgun (WGS) entry which is preliminary data.</text>
</comment>
<gene>
    <name evidence="1" type="ORF">DEBURN_LOCUS11811</name>
</gene>
<sequence length="214" mass="24910">SLREAVVEKFNELQTGEFYFYNDETKDEIWDEYHFNDSVLQAGLIGNSYYLKLKVKVKGKKSYSDWDLKDVFKEILGQPYYTSLGDIPRLNFDELPQLKDPFSEDELSQFINDLRITFNAFREELGTNEATARVYIDAFMKNAVYYIQEHINKSTRLSVEIPLDGSRGYGPVDYLVEVNIILVLLCEAKSEDMNKGTAQVLVQMHSVMERQLRK</sequence>
<feature type="non-terminal residue" evidence="1">
    <location>
        <position position="1"/>
    </location>
</feature>
<protein>
    <submittedName>
        <fullName evidence="1">10632_t:CDS:1</fullName>
    </submittedName>
</protein>
<evidence type="ECO:0000313" key="2">
    <source>
        <dbReference type="Proteomes" id="UP000789706"/>
    </source>
</evidence>
<accession>A0A9N9E8N4</accession>
<dbReference type="OrthoDB" id="2382295at2759"/>
<dbReference type="AlphaFoldDB" id="A0A9N9E8N4"/>
<organism evidence="1 2">
    <name type="scientific">Diversispora eburnea</name>
    <dbReference type="NCBI Taxonomy" id="1213867"/>
    <lineage>
        <taxon>Eukaryota</taxon>
        <taxon>Fungi</taxon>
        <taxon>Fungi incertae sedis</taxon>
        <taxon>Mucoromycota</taxon>
        <taxon>Glomeromycotina</taxon>
        <taxon>Glomeromycetes</taxon>
        <taxon>Diversisporales</taxon>
        <taxon>Diversisporaceae</taxon>
        <taxon>Diversispora</taxon>
    </lineage>
</organism>
<reference evidence="1" key="1">
    <citation type="submission" date="2021-06" db="EMBL/GenBank/DDBJ databases">
        <authorList>
            <person name="Kallberg Y."/>
            <person name="Tangrot J."/>
            <person name="Rosling A."/>
        </authorList>
    </citation>
    <scope>NUCLEOTIDE SEQUENCE</scope>
    <source>
        <strain evidence="1">AZ414A</strain>
    </source>
</reference>